<accession>A0A919QKC5</accession>
<dbReference type="EMBL" id="BOOA01000122">
    <property type="protein sequence ID" value="GIH29376.1"/>
    <property type="molecule type" value="Genomic_DNA"/>
</dbReference>
<organism evidence="2 3">
    <name type="scientific">Acrocarpospora phusangensis</name>
    <dbReference type="NCBI Taxonomy" id="1070424"/>
    <lineage>
        <taxon>Bacteria</taxon>
        <taxon>Bacillati</taxon>
        <taxon>Actinomycetota</taxon>
        <taxon>Actinomycetes</taxon>
        <taxon>Streptosporangiales</taxon>
        <taxon>Streptosporangiaceae</taxon>
        <taxon>Acrocarpospora</taxon>
    </lineage>
</organism>
<gene>
    <name evidence="2" type="ORF">Aph01nite_76860</name>
</gene>
<name>A0A919QKC5_9ACTN</name>
<feature type="transmembrane region" description="Helical" evidence="1">
    <location>
        <begin position="106"/>
        <end position="125"/>
    </location>
</feature>
<evidence type="ECO:0000313" key="2">
    <source>
        <dbReference type="EMBL" id="GIH29376.1"/>
    </source>
</evidence>
<dbReference type="AlphaFoldDB" id="A0A919QKC5"/>
<keyword evidence="1" id="KW-1133">Transmembrane helix</keyword>
<keyword evidence="3" id="KW-1185">Reference proteome</keyword>
<comment type="caution">
    <text evidence="2">The sequence shown here is derived from an EMBL/GenBank/DDBJ whole genome shotgun (WGS) entry which is preliminary data.</text>
</comment>
<evidence type="ECO:0000256" key="1">
    <source>
        <dbReference type="SAM" id="Phobius"/>
    </source>
</evidence>
<sequence>MEQEHISTRLPERAVLDDDSPDSVEGLERVLADRILGELVVPFHDHVAWLGDRARWRNIEERSRWRTAAAWSALVLLLGGAVAGGVTMWVKFGADLWAAHPEIRPIVLGCFAVGLVLGVLVFLLGRKER</sequence>
<dbReference type="Proteomes" id="UP000640052">
    <property type="component" value="Unassembled WGS sequence"/>
</dbReference>
<evidence type="ECO:0000313" key="3">
    <source>
        <dbReference type="Proteomes" id="UP000640052"/>
    </source>
</evidence>
<reference evidence="2" key="1">
    <citation type="submission" date="2021-01" db="EMBL/GenBank/DDBJ databases">
        <title>Whole genome shotgun sequence of Acrocarpospora phusangensis NBRC 108782.</title>
        <authorList>
            <person name="Komaki H."/>
            <person name="Tamura T."/>
        </authorList>
    </citation>
    <scope>NUCLEOTIDE SEQUENCE</scope>
    <source>
        <strain evidence="2">NBRC 108782</strain>
    </source>
</reference>
<keyword evidence="1" id="KW-0812">Transmembrane</keyword>
<protein>
    <submittedName>
        <fullName evidence="2">Uncharacterized protein</fullName>
    </submittedName>
</protein>
<feature type="transmembrane region" description="Helical" evidence="1">
    <location>
        <begin position="65"/>
        <end position="86"/>
    </location>
</feature>
<keyword evidence="1" id="KW-0472">Membrane</keyword>
<proteinExistence type="predicted"/>